<dbReference type="InterPro" id="IPR052532">
    <property type="entry name" value="SUA5_domain"/>
</dbReference>
<dbReference type="PANTHER" id="PTHR42828">
    <property type="entry name" value="DHBP SYNTHASE RIBB-LIKE ALPHA/BETA DOMAIN-CONTAINING PROTEIN"/>
    <property type="match status" value="1"/>
</dbReference>
<sequence length="204" mass="22971">MEFYELHPITPQQRFINKAVDVLRSGGVIIYPTDTVYGIGCDIFNHEALERIYTIKQDSGTKLFSFICPDLKDISKYAKVSDYAYKAMKKLLPGPYTFVLPAAREVPKKLWTKRKTVGIRIPDNKVALMLAKELGNPIISTSVTNRKGEILYDPEEIRLIFNNQIDLMLSVGALEGKPSSIIDLSEEEPEIIREGAGDISMFVV</sequence>
<dbReference type="eggNOG" id="COG0009">
    <property type="taxonomic scope" value="Bacteria"/>
</dbReference>
<proteinExistence type="predicted"/>
<evidence type="ECO:0000259" key="1">
    <source>
        <dbReference type="PROSITE" id="PS51163"/>
    </source>
</evidence>
<dbReference type="InterPro" id="IPR006070">
    <property type="entry name" value="Sua5-like_dom"/>
</dbReference>
<dbReference type="PANTHER" id="PTHR42828:SF3">
    <property type="entry name" value="THREONYLCARBAMOYL-AMP SYNTHASE"/>
    <property type="match status" value="1"/>
</dbReference>
<evidence type="ECO:0000313" key="2">
    <source>
        <dbReference type="EMBL" id="AFN74710.1"/>
    </source>
</evidence>
<dbReference type="SUPFAM" id="SSF55821">
    <property type="entry name" value="YrdC/RibB"/>
    <property type="match status" value="1"/>
</dbReference>
<dbReference type="GO" id="GO:0003725">
    <property type="term" value="F:double-stranded RNA binding"/>
    <property type="evidence" value="ECO:0007669"/>
    <property type="project" value="InterPro"/>
</dbReference>
<dbReference type="AlphaFoldDB" id="I6Z6C1"/>
<dbReference type="Gene3D" id="3.90.870.10">
    <property type="entry name" value="DHBP synthase"/>
    <property type="match status" value="1"/>
</dbReference>
<dbReference type="KEGG" id="mro:MROS_1473"/>
<accession>I6Z6C1</accession>
<evidence type="ECO:0000313" key="3">
    <source>
        <dbReference type="Proteomes" id="UP000009011"/>
    </source>
</evidence>
<dbReference type="OrthoDB" id="9814580at2"/>
<dbReference type="NCBIfam" id="TIGR00057">
    <property type="entry name" value="L-threonylcarbamoyladenylate synthase"/>
    <property type="match status" value="1"/>
</dbReference>
<dbReference type="STRING" id="1191523.MROS_1473"/>
<name>I6Z6C1_MELRP</name>
<gene>
    <name evidence="2" type="ordered locus">MROS_1473</name>
</gene>
<feature type="domain" description="YrdC-like" evidence="1">
    <location>
        <begin position="13"/>
        <end position="197"/>
    </location>
</feature>
<protein>
    <submittedName>
        <fullName evidence="2">Sua5/YciO/YrdC/YwlC family protein</fullName>
    </submittedName>
</protein>
<keyword evidence="3" id="KW-1185">Reference proteome</keyword>
<reference evidence="2 3" key="1">
    <citation type="journal article" date="2013" name="PLoS ONE">
        <title>Genomic analysis of Melioribacter roseus, facultatively anaerobic organotrophic bacterium representing a novel deep lineage within Bacteriodetes/Chlorobi group.</title>
        <authorList>
            <person name="Kadnikov V.V."/>
            <person name="Mardanov A.V."/>
            <person name="Podosokorskaya O.A."/>
            <person name="Gavrilov S.N."/>
            <person name="Kublanov I.V."/>
            <person name="Beletsky A.V."/>
            <person name="Bonch-Osmolovskaya E.A."/>
            <person name="Ravin N.V."/>
        </authorList>
    </citation>
    <scope>NUCLEOTIDE SEQUENCE [LARGE SCALE GENOMIC DNA]</scope>
    <source>
        <strain evidence="3">JCM 17771 / P3M-2</strain>
    </source>
</reference>
<dbReference type="RefSeq" id="WP_014856144.1">
    <property type="nucleotide sequence ID" value="NC_018178.1"/>
</dbReference>
<dbReference type="PROSITE" id="PS51163">
    <property type="entry name" value="YRDC"/>
    <property type="match status" value="1"/>
</dbReference>
<dbReference type="HOGENOM" id="CLU_031397_3_0_10"/>
<dbReference type="Proteomes" id="UP000009011">
    <property type="component" value="Chromosome"/>
</dbReference>
<dbReference type="EMBL" id="CP003557">
    <property type="protein sequence ID" value="AFN74710.1"/>
    <property type="molecule type" value="Genomic_DNA"/>
</dbReference>
<organism evidence="2 3">
    <name type="scientific">Melioribacter roseus (strain DSM 23840 / JCM 17771 / VKM B-2668 / P3M-2)</name>
    <dbReference type="NCBI Taxonomy" id="1191523"/>
    <lineage>
        <taxon>Bacteria</taxon>
        <taxon>Pseudomonadati</taxon>
        <taxon>Ignavibacteriota</taxon>
        <taxon>Ignavibacteria</taxon>
        <taxon>Ignavibacteriales</taxon>
        <taxon>Melioribacteraceae</taxon>
        <taxon>Melioribacter</taxon>
    </lineage>
</organism>
<dbReference type="InterPro" id="IPR017945">
    <property type="entry name" value="DHBP_synth_RibB-like_a/b_dom"/>
</dbReference>
<dbReference type="Pfam" id="PF01300">
    <property type="entry name" value="Sua5_yciO_yrdC"/>
    <property type="match status" value="1"/>
</dbReference>